<keyword evidence="3 5" id="KW-0238">DNA-binding</keyword>
<dbReference type="EMBL" id="AAGOWW010000006">
    <property type="protein sequence ID" value="EBQ4051704.1"/>
    <property type="molecule type" value="Genomic_DNA"/>
</dbReference>
<organism evidence="8">
    <name type="scientific">Salmonella enterica</name>
    <name type="common">Salmonella choleraesuis</name>
    <dbReference type="NCBI Taxonomy" id="28901"/>
    <lineage>
        <taxon>Bacteria</taxon>
        <taxon>Pseudomonadati</taxon>
        <taxon>Pseudomonadota</taxon>
        <taxon>Gammaproteobacteria</taxon>
        <taxon>Enterobacterales</taxon>
        <taxon>Enterobacteriaceae</taxon>
        <taxon>Salmonella</taxon>
    </lineage>
</organism>
<dbReference type="Gene3D" id="3.30.70.980">
    <property type="match status" value="2"/>
</dbReference>
<dbReference type="InterPro" id="IPR026562">
    <property type="entry name" value="Transcrip_reg_TACO1_YeeN"/>
</dbReference>
<evidence type="ECO:0000256" key="5">
    <source>
        <dbReference type="HAMAP-Rule" id="MF_00918"/>
    </source>
</evidence>
<dbReference type="PANTHER" id="PTHR12532:SF0">
    <property type="entry name" value="TRANSLATIONAL ACTIVATOR OF CYTOCHROME C OXIDASE 1"/>
    <property type="match status" value="1"/>
</dbReference>
<evidence type="ECO:0000313" key="9">
    <source>
        <dbReference type="EMBL" id="EBQ4051704.1"/>
    </source>
</evidence>
<keyword evidence="1 5" id="KW-0963">Cytoplasm</keyword>
<sequence>MFPVGRKWANIVAKKTAKDGATSKVYAKFGVEIYAAAKQGEPDPESNSALKFVIERAKQAQVPKHVIDKAIDKAKGGGDETFVQGRYEGFGPNGSMIIAETLTSNVNRTIANIRTIFNKKGGNIGAAGAVSYMFDNTGVIVFKGTAPDHIFEILLDAEVDVRDVTEEEGNIVIYTEATDLHKGIAALKAAGITEFSTTELEMIAQSEVELSPEDLEIFEGLVDALEDDDDVQKVYHNVANL</sequence>
<dbReference type="Gene3D" id="1.10.10.200">
    <property type="match status" value="1"/>
</dbReference>
<evidence type="ECO:0000259" key="6">
    <source>
        <dbReference type="Pfam" id="PF01709"/>
    </source>
</evidence>
<dbReference type="EMBL" id="AAGOPO010000005">
    <property type="protein sequence ID" value="EBQ3197286.1"/>
    <property type="molecule type" value="Genomic_DNA"/>
</dbReference>
<reference evidence="8" key="1">
    <citation type="submission" date="2018-07" db="EMBL/GenBank/DDBJ databases">
        <authorList>
            <consortium name="GenomeTrakr network: Whole genome sequencing for foodborne pathogen traceback"/>
        </authorList>
    </citation>
    <scope>NUCLEOTIDE SEQUENCE</scope>
    <source>
        <strain evidence="9">FLUFL-1885</strain>
        <strain evidence="8">FLUFL-1886</strain>
    </source>
</reference>
<keyword evidence="2 5" id="KW-0805">Transcription regulation</keyword>
<dbReference type="FunFam" id="3.30.70.980:FF:000004">
    <property type="entry name" value="Probable transcriptional regulatory protein YeeN"/>
    <property type="match status" value="1"/>
</dbReference>
<comment type="caution">
    <text evidence="8">The sequence shown here is derived from an EMBL/GenBank/DDBJ whole genome shotgun (WGS) entry which is preliminary data.</text>
</comment>
<dbReference type="PANTHER" id="PTHR12532">
    <property type="entry name" value="TRANSLATIONAL ACTIVATOR OF CYTOCHROME C OXIDASE 1"/>
    <property type="match status" value="1"/>
</dbReference>
<name>A0A5U5AGH1_SALER</name>
<comment type="similarity">
    <text evidence="5">Belongs to the TACO1 family. YeeN subfamily.</text>
</comment>
<keyword evidence="4 5" id="KW-0804">Transcription</keyword>
<evidence type="ECO:0000313" key="8">
    <source>
        <dbReference type="EMBL" id="EBQ3197286.1"/>
    </source>
</evidence>
<gene>
    <name evidence="5" type="primary">yeeN</name>
    <name evidence="9" type="ORF">AKM18_07440</name>
    <name evidence="8" type="ORF">AKM19_07015</name>
</gene>
<dbReference type="InterPro" id="IPR048300">
    <property type="entry name" value="TACO1_YebC-like_2nd/3rd_dom"/>
</dbReference>
<evidence type="ECO:0000256" key="4">
    <source>
        <dbReference type="ARBA" id="ARBA00023163"/>
    </source>
</evidence>
<dbReference type="Pfam" id="PF01709">
    <property type="entry name" value="Transcrip_reg"/>
    <property type="match status" value="1"/>
</dbReference>
<feature type="domain" description="TACO1/YebC-like N-terminal" evidence="7">
    <location>
        <begin position="6"/>
        <end position="77"/>
    </location>
</feature>
<dbReference type="GO" id="GO:0005829">
    <property type="term" value="C:cytosol"/>
    <property type="evidence" value="ECO:0007669"/>
    <property type="project" value="TreeGrafter"/>
</dbReference>
<dbReference type="FunFam" id="1.10.10.200:FF:000003">
    <property type="entry name" value="Probable transcriptional regulatory protein YeeN"/>
    <property type="match status" value="1"/>
</dbReference>
<dbReference type="NCBIfam" id="NF009044">
    <property type="entry name" value="PRK12378.1"/>
    <property type="match status" value="1"/>
</dbReference>
<evidence type="ECO:0000259" key="7">
    <source>
        <dbReference type="Pfam" id="PF20772"/>
    </source>
</evidence>
<evidence type="ECO:0000256" key="1">
    <source>
        <dbReference type="ARBA" id="ARBA00022490"/>
    </source>
</evidence>
<proteinExistence type="inferred from homology"/>
<evidence type="ECO:0000256" key="2">
    <source>
        <dbReference type="ARBA" id="ARBA00023015"/>
    </source>
</evidence>
<evidence type="ECO:0000256" key="3">
    <source>
        <dbReference type="ARBA" id="ARBA00023125"/>
    </source>
</evidence>
<dbReference type="GO" id="GO:0006355">
    <property type="term" value="P:regulation of DNA-templated transcription"/>
    <property type="evidence" value="ECO:0007669"/>
    <property type="project" value="UniProtKB-UniRule"/>
</dbReference>
<comment type="subcellular location">
    <subcellularLocation>
        <location evidence="5">Cytoplasm</location>
    </subcellularLocation>
</comment>
<dbReference type="InterPro" id="IPR002876">
    <property type="entry name" value="Transcrip_reg_TACO1-like"/>
</dbReference>
<dbReference type="Pfam" id="PF20772">
    <property type="entry name" value="TACO1_YebC_N"/>
    <property type="match status" value="1"/>
</dbReference>
<dbReference type="InterPro" id="IPR026564">
    <property type="entry name" value="Transcrip_reg_TACO1-like_dom3"/>
</dbReference>
<dbReference type="GO" id="GO:0003677">
    <property type="term" value="F:DNA binding"/>
    <property type="evidence" value="ECO:0007669"/>
    <property type="project" value="UniProtKB-UniRule"/>
</dbReference>
<accession>A0A5U5AGH1</accession>
<dbReference type="InterPro" id="IPR017856">
    <property type="entry name" value="Integrase-like_N"/>
</dbReference>
<dbReference type="AlphaFoldDB" id="A0A5U5AGH1"/>
<dbReference type="InterPro" id="IPR049083">
    <property type="entry name" value="TACO1_YebC_N"/>
</dbReference>
<dbReference type="NCBIfam" id="TIGR01033">
    <property type="entry name" value="YebC/PmpR family DNA-binding transcriptional regulator"/>
    <property type="match status" value="1"/>
</dbReference>
<protein>
    <recommendedName>
        <fullName evidence="5">Probable transcriptional regulatory protein YeeN</fullName>
    </recommendedName>
</protein>
<dbReference type="SUPFAM" id="SSF75625">
    <property type="entry name" value="YebC-like"/>
    <property type="match status" value="1"/>
</dbReference>
<dbReference type="InterPro" id="IPR029072">
    <property type="entry name" value="YebC-like"/>
</dbReference>
<feature type="domain" description="TACO1/YebC-like second and third" evidence="6">
    <location>
        <begin position="86"/>
        <end position="238"/>
    </location>
</feature>
<dbReference type="HAMAP" id="MF_00693">
    <property type="entry name" value="Transcrip_reg_TACO1"/>
    <property type="match status" value="1"/>
</dbReference>
<dbReference type="HAMAP" id="MF_00918">
    <property type="entry name" value="Transcrip_reg_TACO1_YeeN"/>
    <property type="match status" value="1"/>
</dbReference>